<name>A0A8T0UUB8_PANVG</name>
<proteinExistence type="predicted"/>
<feature type="compositionally biased region" description="Low complexity" evidence="1">
    <location>
        <begin position="46"/>
        <end position="61"/>
    </location>
</feature>
<protein>
    <submittedName>
        <fullName evidence="2">Uncharacterized protein</fullName>
    </submittedName>
</protein>
<sequence length="202" mass="20803">MRAGRAGPMVRAGVEGKTRSGGGGSPVFPPPRRRRRRLRARRRPLRLAGGRSTGEAGSRASARSREGGARRWPGRSAAGCRPPPCRAGAAAAGPSRWFRRPAGAGRGGCPAGGRGRRPTMATPTMVPAQAGPRRRRGAACARAGTARWSPTPAPTARRTPASAPSWSATTSSPPTATRTPTSPPPPPPTLPRRSPPGGARTG</sequence>
<gene>
    <name evidence="2" type="ORF">PVAP13_3KG265479</name>
</gene>
<evidence type="ECO:0000256" key="1">
    <source>
        <dbReference type="SAM" id="MobiDB-lite"/>
    </source>
</evidence>
<feature type="compositionally biased region" description="Gly residues" evidence="1">
    <location>
        <begin position="104"/>
        <end position="113"/>
    </location>
</feature>
<feature type="compositionally biased region" description="Pro residues" evidence="1">
    <location>
        <begin position="181"/>
        <end position="194"/>
    </location>
</feature>
<accession>A0A8T0UUB8</accession>
<organism evidence="2 3">
    <name type="scientific">Panicum virgatum</name>
    <name type="common">Blackwell switchgrass</name>
    <dbReference type="NCBI Taxonomy" id="38727"/>
    <lineage>
        <taxon>Eukaryota</taxon>
        <taxon>Viridiplantae</taxon>
        <taxon>Streptophyta</taxon>
        <taxon>Embryophyta</taxon>
        <taxon>Tracheophyta</taxon>
        <taxon>Spermatophyta</taxon>
        <taxon>Magnoliopsida</taxon>
        <taxon>Liliopsida</taxon>
        <taxon>Poales</taxon>
        <taxon>Poaceae</taxon>
        <taxon>PACMAD clade</taxon>
        <taxon>Panicoideae</taxon>
        <taxon>Panicodae</taxon>
        <taxon>Paniceae</taxon>
        <taxon>Panicinae</taxon>
        <taxon>Panicum</taxon>
        <taxon>Panicum sect. Hiantes</taxon>
    </lineage>
</organism>
<evidence type="ECO:0000313" key="3">
    <source>
        <dbReference type="Proteomes" id="UP000823388"/>
    </source>
</evidence>
<feature type="region of interest" description="Disordered" evidence="1">
    <location>
        <begin position="1"/>
        <end position="202"/>
    </location>
</feature>
<reference evidence="2" key="1">
    <citation type="submission" date="2020-05" db="EMBL/GenBank/DDBJ databases">
        <title>WGS assembly of Panicum virgatum.</title>
        <authorList>
            <person name="Lovell J.T."/>
            <person name="Jenkins J."/>
            <person name="Shu S."/>
            <person name="Juenger T.E."/>
            <person name="Schmutz J."/>
        </authorList>
    </citation>
    <scope>NUCLEOTIDE SEQUENCE</scope>
    <source>
        <strain evidence="2">AP13</strain>
    </source>
</reference>
<feature type="compositionally biased region" description="Low complexity" evidence="1">
    <location>
        <begin position="138"/>
        <end position="180"/>
    </location>
</feature>
<feature type="compositionally biased region" description="Low complexity" evidence="1">
    <location>
        <begin position="75"/>
        <end position="103"/>
    </location>
</feature>
<keyword evidence="3" id="KW-1185">Reference proteome</keyword>
<comment type="caution">
    <text evidence="2">The sequence shown here is derived from an EMBL/GenBank/DDBJ whole genome shotgun (WGS) entry which is preliminary data.</text>
</comment>
<dbReference type="AlphaFoldDB" id="A0A8T0UUB8"/>
<dbReference type="Proteomes" id="UP000823388">
    <property type="component" value="Chromosome 3K"/>
</dbReference>
<dbReference type="EMBL" id="CM029041">
    <property type="protein sequence ID" value="KAG2627912.1"/>
    <property type="molecule type" value="Genomic_DNA"/>
</dbReference>
<feature type="compositionally biased region" description="Basic residues" evidence="1">
    <location>
        <begin position="31"/>
        <end position="45"/>
    </location>
</feature>
<evidence type="ECO:0000313" key="2">
    <source>
        <dbReference type="EMBL" id="KAG2627912.1"/>
    </source>
</evidence>